<proteinExistence type="inferred from homology"/>
<comment type="caution">
    <text evidence="8">The sequence shown here is derived from an EMBL/GenBank/DDBJ whole genome shotgun (WGS) entry which is preliminary data.</text>
</comment>
<protein>
    <submittedName>
        <fullName evidence="8">BTAD domain-containing putative transcriptional regulator</fullName>
    </submittedName>
</protein>
<dbReference type="InterPro" id="IPR011990">
    <property type="entry name" value="TPR-like_helical_dom_sf"/>
</dbReference>
<comment type="similarity">
    <text evidence="1">Belongs to the AfsR/DnrI/RedD regulatory family.</text>
</comment>
<evidence type="ECO:0000256" key="3">
    <source>
        <dbReference type="ARBA" id="ARBA00023125"/>
    </source>
</evidence>
<evidence type="ECO:0000256" key="4">
    <source>
        <dbReference type="ARBA" id="ARBA00023163"/>
    </source>
</evidence>
<dbReference type="Gene3D" id="3.40.50.300">
    <property type="entry name" value="P-loop containing nucleotide triphosphate hydrolases"/>
    <property type="match status" value="1"/>
</dbReference>
<feature type="repeat" description="TPR" evidence="5">
    <location>
        <begin position="779"/>
        <end position="812"/>
    </location>
</feature>
<name>A0ABV6QTC4_9ACTN</name>
<evidence type="ECO:0000259" key="7">
    <source>
        <dbReference type="SMART" id="SM01043"/>
    </source>
</evidence>
<dbReference type="InterPro" id="IPR051677">
    <property type="entry name" value="AfsR-DnrI-RedD_regulator"/>
</dbReference>
<dbReference type="InterPro" id="IPR016032">
    <property type="entry name" value="Sig_transdc_resp-reg_C-effctor"/>
</dbReference>
<dbReference type="InterPro" id="IPR001867">
    <property type="entry name" value="OmpR/PhoB-type_DNA-bd"/>
</dbReference>
<gene>
    <name evidence="8" type="ORF">ACFFGN_27680</name>
</gene>
<keyword evidence="5" id="KW-0802">TPR repeat</keyword>
<keyword evidence="4" id="KW-0804">Transcription</keyword>
<evidence type="ECO:0000256" key="5">
    <source>
        <dbReference type="PROSITE-ProRule" id="PRU00339"/>
    </source>
</evidence>
<dbReference type="InterPro" id="IPR005158">
    <property type="entry name" value="BTAD"/>
</dbReference>
<feature type="domain" description="OmpR/PhoB-type" evidence="6">
    <location>
        <begin position="18"/>
        <end position="91"/>
    </location>
</feature>
<dbReference type="CDD" id="cd15831">
    <property type="entry name" value="BTAD"/>
    <property type="match status" value="1"/>
</dbReference>
<dbReference type="PANTHER" id="PTHR35807:SF1">
    <property type="entry name" value="TRANSCRIPTIONAL REGULATOR REDD"/>
    <property type="match status" value="1"/>
</dbReference>
<dbReference type="Gene3D" id="1.25.40.10">
    <property type="entry name" value="Tetratricopeptide repeat domain"/>
    <property type="match status" value="3"/>
</dbReference>
<dbReference type="InterPro" id="IPR036388">
    <property type="entry name" value="WH-like_DNA-bd_sf"/>
</dbReference>
<dbReference type="InterPro" id="IPR019734">
    <property type="entry name" value="TPR_rpt"/>
</dbReference>
<dbReference type="SUPFAM" id="SSF48452">
    <property type="entry name" value="TPR-like"/>
    <property type="match status" value="2"/>
</dbReference>
<keyword evidence="2" id="KW-0805">Transcription regulation</keyword>
<feature type="domain" description="Bacterial transcriptional activator" evidence="7">
    <location>
        <begin position="98"/>
        <end position="243"/>
    </location>
</feature>
<dbReference type="SMART" id="SM01043">
    <property type="entry name" value="BTAD"/>
    <property type="match status" value="1"/>
</dbReference>
<dbReference type="PANTHER" id="PTHR35807">
    <property type="entry name" value="TRANSCRIPTIONAL REGULATOR REDD-RELATED"/>
    <property type="match status" value="1"/>
</dbReference>
<keyword evidence="3" id="KW-0238">DNA-binding</keyword>
<dbReference type="SUPFAM" id="SSF52540">
    <property type="entry name" value="P-loop containing nucleoside triphosphate hydrolases"/>
    <property type="match status" value="1"/>
</dbReference>
<dbReference type="PROSITE" id="PS50005">
    <property type="entry name" value="TPR"/>
    <property type="match status" value="2"/>
</dbReference>
<keyword evidence="9" id="KW-1185">Reference proteome</keyword>
<organism evidence="8 9">
    <name type="scientific">Kribbella deserti</name>
    <dbReference type="NCBI Taxonomy" id="1926257"/>
    <lineage>
        <taxon>Bacteria</taxon>
        <taxon>Bacillati</taxon>
        <taxon>Actinomycetota</taxon>
        <taxon>Actinomycetes</taxon>
        <taxon>Propionibacteriales</taxon>
        <taxon>Kribbellaceae</taxon>
        <taxon>Kribbella</taxon>
    </lineage>
</organism>
<dbReference type="PRINTS" id="PR00364">
    <property type="entry name" value="DISEASERSIST"/>
</dbReference>
<dbReference type="Pfam" id="PF13424">
    <property type="entry name" value="TPR_12"/>
    <property type="match status" value="2"/>
</dbReference>
<feature type="repeat" description="TPR" evidence="5">
    <location>
        <begin position="742"/>
        <end position="775"/>
    </location>
</feature>
<evidence type="ECO:0000313" key="9">
    <source>
        <dbReference type="Proteomes" id="UP001589890"/>
    </source>
</evidence>
<accession>A0ABV6QTC4</accession>
<reference evidence="8 9" key="1">
    <citation type="submission" date="2024-09" db="EMBL/GenBank/DDBJ databases">
        <authorList>
            <person name="Sun Q."/>
            <person name="Mori K."/>
        </authorList>
    </citation>
    <scope>NUCLEOTIDE SEQUENCE [LARGE SCALE GENOMIC DNA]</scope>
    <source>
        <strain evidence="8 9">CGMCC 1.15906</strain>
    </source>
</reference>
<dbReference type="Pfam" id="PF00486">
    <property type="entry name" value="Trans_reg_C"/>
    <property type="match status" value="1"/>
</dbReference>
<dbReference type="EMBL" id="JBHLTC010000036">
    <property type="protein sequence ID" value="MFC0627886.1"/>
    <property type="molecule type" value="Genomic_DNA"/>
</dbReference>
<dbReference type="Pfam" id="PF03704">
    <property type="entry name" value="BTAD"/>
    <property type="match status" value="1"/>
</dbReference>
<evidence type="ECO:0000313" key="8">
    <source>
        <dbReference type="EMBL" id="MFC0627886.1"/>
    </source>
</evidence>
<dbReference type="RefSeq" id="WP_380053139.1">
    <property type="nucleotide sequence ID" value="NZ_JBHLTC010000036.1"/>
</dbReference>
<evidence type="ECO:0000256" key="1">
    <source>
        <dbReference type="ARBA" id="ARBA00005820"/>
    </source>
</evidence>
<dbReference type="SMART" id="SM00862">
    <property type="entry name" value="Trans_reg_C"/>
    <property type="match status" value="1"/>
</dbReference>
<evidence type="ECO:0000259" key="6">
    <source>
        <dbReference type="SMART" id="SM00862"/>
    </source>
</evidence>
<dbReference type="SMART" id="SM00028">
    <property type="entry name" value="TPR"/>
    <property type="match status" value="5"/>
</dbReference>
<dbReference type="Gene3D" id="1.10.10.10">
    <property type="entry name" value="Winged helix-like DNA-binding domain superfamily/Winged helix DNA-binding domain"/>
    <property type="match status" value="2"/>
</dbReference>
<dbReference type="InterPro" id="IPR027417">
    <property type="entry name" value="P-loop_NTPase"/>
</dbReference>
<evidence type="ECO:0000256" key="2">
    <source>
        <dbReference type="ARBA" id="ARBA00023015"/>
    </source>
</evidence>
<dbReference type="Proteomes" id="UP001589890">
    <property type="component" value="Unassembled WGS sequence"/>
</dbReference>
<sequence length="906" mass="100130">MLGETKARFRLLGALEVGQVERLGGPRQRAVLAALLLRANDTASIGYLTRAAWDNPPRAPESNLRTYVAGLRKALRDERAELVTRGGGYCLLLDPAELDMARFEQFAQAGGNALRDEDFATAAAYFRQALDLWRGQPLEGQAIGPALQAEIGRLQDRRFEVIEQHCQANLELGNHASLVAELQSLVGQNPLREDLSAQLMLALHRSSRRAEALEVFRETRARLVRELGIEPGPRLQSMQREILDCGPVAAPARSRTRPRRLPMDIADFTGRYDELARLRRLVDEAVRGPVTVCVIEGMAGVGKTRLAIHAAHRFAADGDIQLWADLRGFDGRQRPAEPSAVLGTFLHALGVSAEQVPRELDERAALFRERLAGSKALVVLDNAVSEEQVRPLLPGGPESLVLVTTRCSLAGLDGAVMLGLDVFSEPEAVELMARVLGPERIAAEPEAAARVARLCGYLPLAVTLAARRLRGRSSWRLVDLADRLERDRLDQLDLGDRGVRTVFEMSYKALTDEQRRLFRQLGAHPGDDFTAESAAALAGLTPRNAELILDHLLDFYLLEQITPGRYRFHDLVRDFARDCLRADETPAAQADSVRRALEWFTVTADAADRALQPSRHRVVLEAVGNQRQFDQHQAMQWFEAENDNLVSAVQVAADHGCHRHAWQLPSFLLSWFYRRRLWADWTSTYTIGLAAARQLADRTGEAMMLNGLGVAHSDLDQYVEAIACHQQALVILRVTGDRAGQAWNLNNLGVALGDIGRFDEAVDCFQQALTLHEDAHGKGLALSNLGDAYRALGRLDQALTHLRKALRLQWSSGDRAAQRYTRSCLGDVYVALGKSGRAVEHYRQALAASRETGDRWQAAIVLARLADALGEGDQAEACRQEAGMILDDLRGGPKSRQLRQQLGDAM</sequence>
<dbReference type="SUPFAM" id="SSF46894">
    <property type="entry name" value="C-terminal effector domain of the bipartite response regulators"/>
    <property type="match status" value="1"/>
</dbReference>